<feature type="transmembrane region" description="Helical" evidence="8">
    <location>
        <begin position="116"/>
        <end position="138"/>
    </location>
</feature>
<feature type="transmembrane region" description="Helical" evidence="8">
    <location>
        <begin position="234"/>
        <end position="254"/>
    </location>
</feature>
<evidence type="ECO:0000256" key="3">
    <source>
        <dbReference type="ARBA" id="ARBA00022475"/>
    </source>
</evidence>
<organism evidence="9 10">
    <name type="scientific">Cinnamomum micranthum f. kanehirae</name>
    <dbReference type="NCBI Taxonomy" id="337451"/>
    <lineage>
        <taxon>Eukaryota</taxon>
        <taxon>Viridiplantae</taxon>
        <taxon>Streptophyta</taxon>
        <taxon>Embryophyta</taxon>
        <taxon>Tracheophyta</taxon>
        <taxon>Spermatophyta</taxon>
        <taxon>Magnoliopsida</taxon>
        <taxon>Magnoliidae</taxon>
        <taxon>Laurales</taxon>
        <taxon>Lauraceae</taxon>
        <taxon>Cinnamomum</taxon>
    </lineage>
</organism>
<comment type="subcellular location">
    <subcellularLocation>
        <location evidence="1">Cell inner membrane</location>
        <topology evidence="1">Multi-pass membrane protein</topology>
    </subcellularLocation>
</comment>
<comment type="caution">
    <text evidence="9">The sequence shown here is derived from an EMBL/GenBank/DDBJ whole genome shotgun (WGS) entry which is preliminary data.</text>
</comment>
<evidence type="ECO:0000256" key="6">
    <source>
        <dbReference type="ARBA" id="ARBA00022989"/>
    </source>
</evidence>
<dbReference type="PANTHER" id="PTHR32195:SF24">
    <property type="entry name" value="TRYPTOPHAN OR TYROSINE TRANSPORTER PROTEIN"/>
    <property type="match status" value="1"/>
</dbReference>
<dbReference type="OrthoDB" id="2014999at2759"/>
<feature type="transmembrane region" description="Helical" evidence="8">
    <location>
        <begin position="84"/>
        <end position="104"/>
    </location>
</feature>
<dbReference type="GO" id="GO:0005886">
    <property type="term" value="C:plasma membrane"/>
    <property type="evidence" value="ECO:0007669"/>
    <property type="project" value="UniProtKB-SubCell"/>
</dbReference>
<dbReference type="InterPro" id="IPR018227">
    <property type="entry name" value="Amino_acid_transport_2"/>
</dbReference>
<sequence length="507" mass="55109">MGTQLRASAHPQSYSFHMRTNTSRTWTWNHQQGVAIYLKAKIDYCSCSAPVRHWRSYVTKANHSTEQLKDDFISTPTKKKKGTVVGAVALIVGTSIGSGILALPKKTSPAGFIPSATSMVLCWGFLLIEALLLTEINVNIRRRMKKREDEDKLEIISIRTMAQETLGTWGGNFATINYIFLAYTSMVAYTSKAGEILSRVINLPASLSGILFTIIFTTLISFGGPRFTDQINQWLTASMIGLLVAIEVIGASSGAWSELMSISNWDKVPGTVPVIIFSLVFHDLAPVLCTYLGGDLARIRVSVVVGSLLPLIALIVWDAVALSLSPLADGIDPINMLMRVNWSGVATMVQVFSLLAVGTSQIGTLLGFSQFFLEQLNFLTSRSTSKQMKEVERKQRALFGLKDWWGDNKTSFTAMAMAVAPPLLVSTSVPDAFSTATDIAGGYCMAMLYGVLPPAMAWAMHGKSYDDGGGGGEITLYKVKPALIGVGLLSCGILLEQLLQDLSFLHL</sequence>
<keyword evidence="7 8" id="KW-0472">Membrane</keyword>
<dbReference type="EMBL" id="QPKB01000008">
    <property type="protein sequence ID" value="RWR90978.1"/>
    <property type="molecule type" value="Genomic_DNA"/>
</dbReference>
<feature type="transmembrane region" description="Helical" evidence="8">
    <location>
        <begin position="301"/>
        <end position="328"/>
    </location>
</feature>
<name>A0A3S3PHX7_9MAGN</name>
<evidence type="ECO:0000256" key="1">
    <source>
        <dbReference type="ARBA" id="ARBA00004429"/>
    </source>
</evidence>
<keyword evidence="4" id="KW-0997">Cell inner membrane</keyword>
<dbReference type="AlphaFoldDB" id="A0A3S3PHX7"/>
<dbReference type="Gene3D" id="1.20.1740.10">
    <property type="entry name" value="Amino acid/polyamine transporter I"/>
    <property type="match status" value="1"/>
</dbReference>
<keyword evidence="10" id="KW-1185">Reference proteome</keyword>
<evidence type="ECO:0000313" key="10">
    <source>
        <dbReference type="Proteomes" id="UP000283530"/>
    </source>
</evidence>
<feature type="transmembrane region" description="Helical" evidence="8">
    <location>
        <begin position="348"/>
        <end position="373"/>
    </location>
</feature>
<evidence type="ECO:0000313" key="9">
    <source>
        <dbReference type="EMBL" id="RWR90978.1"/>
    </source>
</evidence>
<gene>
    <name evidence="9" type="ORF">CKAN_02011200</name>
</gene>
<feature type="transmembrane region" description="Helical" evidence="8">
    <location>
        <begin position="274"/>
        <end position="294"/>
    </location>
</feature>
<evidence type="ECO:0000256" key="2">
    <source>
        <dbReference type="ARBA" id="ARBA00022448"/>
    </source>
</evidence>
<feature type="transmembrane region" description="Helical" evidence="8">
    <location>
        <begin position="169"/>
        <end position="189"/>
    </location>
</feature>
<dbReference type="PANTHER" id="PTHR32195">
    <property type="entry name" value="OS07G0662800 PROTEIN"/>
    <property type="match status" value="1"/>
</dbReference>
<reference evidence="9 10" key="1">
    <citation type="journal article" date="2019" name="Nat. Plants">
        <title>Stout camphor tree genome fills gaps in understanding of flowering plant genome evolution.</title>
        <authorList>
            <person name="Chaw S.M."/>
            <person name="Liu Y.C."/>
            <person name="Wu Y.W."/>
            <person name="Wang H.Y."/>
            <person name="Lin C.I."/>
            <person name="Wu C.S."/>
            <person name="Ke H.M."/>
            <person name="Chang L.Y."/>
            <person name="Hsu C.Y."/>
            <person name="Yang H.T."/>
            <person name="Sudianto E."/>
            <person name="Hsu M.H."/>
            <person name="Wu K.P."/>
            <person name="Wang L.N."/>
            <person name="Leebens-Mack J.H."/>
            <person name="Tsai I.J."/>
        </authorList>
    </citation>
    <scope>NUCLEOTIDE SEQUENCE [LARGE SCALE GENOMIC DNA]</scope>
    <source>
        <strain evidence="10">cv. Chaw 1501</strain>
        <tissue evidence="9">Young leaves</tissue>
    </source>
</reference>
<evidence type="ECO:0000256" key="7">
    <source>
        <dbReference type="ARBA" id="ARBA00023136"/>
    </source>
</evidence>
<evidence type="ECO:0000256" key="8">
    <source>
        <dbReference type="SAM" id="Phobius"/>
    </source>
</evidence>
<dbReference type="Pfam" id="PF03222">
    <property type="entry name" value="Trp_Tyr_perm"/>
    <property type="match status" value="1"/>
</dbReference>
<feature type="transmembrane region" description="Helical" evidence="8">
    <location>
        <begin position="201"/>
        <end position="222"/>
    </location>
</feature>
<dbReference type="STRING" id="337451.A0A3S3PHX7"/>
<dbReference type="GO" id="GO:0003333">
    <property type="term" value="P:amino acid transmembrane transport"/>
    <property type="evidence" value="ECO:0007669"/>
    <property type="project" value="InterPro"/>
</dbReference>
<protein>
    <submittedName>
        <fullName evidence="9">Tryptophan/tyrosine permease</fullName>
    </submittedName>
</protein>
<keyword evidence="3" id="KW-1003">Cell membrane</keyword>
<evidence type="ECO:0000256" key="4">
    <source>
        <dbReference type="ARBA" id="ARBA00022519"/>
    </source>
</evidence>
<evidence type="ECO:0000256" key="5">
    <source>
        <dbReference type="ARBA" id="ARBA00022692"/>
    </source>
</evidence>
<keyword evidence="5 8" id="KW-0812">Transmembrane</keyword>
<accession>A0A3S3PHX7</accession>
<keyword evidence="6 8" id="KW-1133">Transmembrane helix</keyword>
<dbReference type="Proteomes" id="UP000283530">
    <property type="component" value="Unassembled WGS sequence"/>
</dbReference>
<keyword evidence="2" id="KW-0813">Transport</keyword>
<proteinExistence type="predicted"/>